<dbReference type="SMART" id="SM00448">
    <property type="entry name" value="REC"/>
    <property type="match status" value="1"/>
</dbReference>
<dbReference type="InterPro" id="IPR001789">
    <property type="entry name" value="Sig_transdc_resp-reg_receiver"/>
</dbReference>
<dbReference type="PANTHER" id="PTHR43214">
    <property type="entry name" value="TWO-COMPONENT RESPONSE REGULATOR"/>
    <property type="match status" value="1"/>
</dbReference>
<dbReference type="Pfam" id="PF00072">
    <property type="entry name" value="Response_reg"/>
    <property type="match status" value="1"/>
</dbReference>
<dbReference type="Gene3D" id="3.40.50.2300">
    <property type="match status" value="1"/>
</dbReference>
<dbReference type="EMBL" id="JARFVA010000001">
    <property type="protein sequence ID" value="MDF0705724.1"/>
    <property type="molecule type" value="Genomic_DNA"/>
</dbReference>
<evidence type="ECO:0000259" key="6">
    <source>
        <dbReference type="PROSITE" id="PS50043"/>
    </source>
</evidence>
<dbReference type="SMART" id="SM00421">
    <property type="entry name" value="HTH_LUXR"/>
    <property type="match status" value="1"/>
</dbReference>
<dbReference type="InterPro" id="IPR016032">
    <property type="entry name" value="Sig_transdc_resp-reg_C-effctor"/>
</dbReference>
<dbReference type="CDD" id="cd17535">
    <property type="entry name" value="REC_NarL-like"/>
    <property type="match status" value="1"/>
</dbReference>
<feature type="domain" description="HTH luxR-type" evidence="6">
    <location>
        <begin position="139"/>
        <end position="204"/>
    </location>
</feature>
<evidence type="ECO:0000256" key="1">
    <source>
        <dbReference type="ARBA" id="ARBA00022553"/>
    </source>
</evidence>
<accession>A0ABT5XIK0</accession>
<sequence length="206" mass="23093">MISVLIADDHMLFRQGIAAMLGDFEQLEIIGQAANGQEALDLMMNAEPDVLLLDIEMPEVDGFQVLKELKKKKSITKVLVLTMHHSGAFVQNIVSAGADGYLKKDSDQQILLGAIEQVHKVGSYFPPETTQMVIQSLREKNKQGMVTPREKEVILLIVEGLTTREIAERLHLSKHTVESHRQNILLKLELKNSAELVRYALKKGWA</sequence>
<organism evidence="8 9">
    <name type="scientific">Flagellimonas okinawensis</name>
    <dbReference type="NCBI Taxonomy" id="3031324"/>
    <lineage>
        <taxon>Bacteria</taxon>
        <taxon>Pseudomonadati</taxon>
        <taxon>Bacteroidota</taxon>
        <taxon>Flavobacteriia</taxon>
        <taxon>Flavobacteriales</taxon>
        <taxon>Flavobacteriaceae</taxon>
        <taxon>Flagellimonas</taxon>
    </lineage>
</organism>
<gene>
    <name evidence="8" type="ORF">PY091_00765</name>
</gene>
<dbReference type="PROSITE" id="PS00622">
    <property type="entry name" value="HTH_LUXR_1"/>
    <property type="match status" value="1"/>
</dbReference>
<dbReference type="PANTHER" id="PTHR43214:SF41">
    <property type="entry name" value="NITRATE_NITRITE RESPONSE REGULATOR PROTEIN NARP"/>
    <property type="match status" value="1"/>
</dbReference>
<keyword evidence="3" id="KW-0238">DNA-binding</keyword>
<keyword evidence="1 5" id="KW-0597">Phosphoprotein</keyword>
<evidence type="ECO:0000256" key="5">
    <source>
        <dbReference type="PROSITE-ProRule" id="PRU00169"/>
    </source>
</evidence>
<dbReference type="SUPFAM" id="SSF52172">
    <property type="entry name" value="CheY-like"/>
    <property type="match status" value="1"/>
</dbReference>
<evidence type="ECO:0000256" key="3">
    <source>
        <dbReference type="ARBA" id="ARBA00023125"/>
    </source>
</evidence>
<dbReference type="Proteomes" id="UP001217083">
    <property type="component" value="Unassembled WGS sequence"/>
</dbReference>
<dbReference type="InterPro" id="IPR039420">
    <property type="entry name" value="WalR-like"/>
</dbReference>
<proteinExistence type="predicted"/>
<feature type="modified residue" description="4-aspartylphosphate" evidence="5">
    <location>
        <position position="54"/>
    </location>
</feature>
<keyword evidence="4" id="KW-0804">Transcription</keyword>
<dbReference type="InterPro" id="IPR011006">
    <property type="entry name" value="CheY-like_superfamily"/>
</dbReference>
<keyword evidence="9" id="KW-1185">Reference proteome</keyword>
<evidence type="ECO:0000313" key="9">
    <source>
        <dbReference type="Proteomes" id="UP001217083"/>
    </source>
</evidence>
<reference evidence="8 9" key="1">
    <citation type="submission" date="2023-03" db="EMBL/GenBank/DDBJ databases">
        <title>Muricauda XX sp. nov. and Muricauda XXX sp. nov., two novel species isolated from Okinawa Trough.</title>
        <authorList>
            <person name="Cao W."/>
            <person name="Deng X."/>
        </authorList>
    </citation>
    <scope>NUCLEOTIDE SEQUENCE [LARGE SCALE GENOMIC DNA]</scope>
    <source>
        <strain evidence="8 9">81s02</strain>
    </source>
</reference>
<evidence type="ECO:0000256" key="2">
    <source>
        <dbReference type="ARBA" id="ARBA00023015"/>
    </source>
</evidence>
<protein>
    <submittedName>
        <fullName evidence="8">Response regulator transcription factor</fullName>
    </submittedName>
</protein>
<dbReference type="InterPro" id="IPR000792">
    <property type="entry name" value="Tscrpt_reg_LuxR_C"/>
</dbReference>
<dbReference type="Pfam" id="PF00196">
    <property type="entry name" value="GerE"/>
    <property type="match status" value="1"/>
</dbReference>
<keyword evidence="2" id="KW-0805">Transcription regulation</keyword>
<name>A0ABT5XIK0_9FLAO</name>
<dbReference type="InterPro" id="IPR058245">
    <property type="entry name" value="NreC/VraR/RcsB-like_REC"/>
</dbReference>
<dbReference type="CDD" id="cd06170">
    <property type="entry name" value="LuxR_C_like"/>
    <property type="match status" value="1"/>
</dbReference>
<feature type="domain" description="Response regulatory" evidence="7">
    <location>
        <begin position="3"/>
        <end position="119"/>
    </location>
</feature>
<comment type="caution">
    <text evidence="8">The sequence shown here is derived from an EMBL/GenBank/DDBJ whole genome shotgun (WGS) entry which is preliminary data.</text>
</comment>
<dbReference type="PRINTS" id="PR00038">
    <property type="entry name" value="HTHLUXR"/>
</dbReference>
<dbReference type="PROSITE" id="PS50043">
    <property type="entry name" value="HTH_LUXR_2"/>
    <property type="match status" value="1"/>
</dbReference>
<evidence type="ECO:0000259" key="7">
    <source>
        <dbReference type="PROSITE" id="PS50110"/>
    </source>
</evidence>
<dbReference type="PROSITE" id="PS50110">
    <property type="entry name" value="RESPONSE_REGULATORY"/>
    <property type="match status" value="1"/>
</dbReference>
<dbReference type="RefSeq" id="WP_275647841.1">
    <property type="nucleotide sequence ID" value="NZ_JARFVA010000001.1"/>
</dbReference>
<evidence type="ECO:0000256" key="4">
    <source>
        <dbReference type="ARBA" id="ARBA00023163"/>
    </source>
</evidence>
<evidence type="ECO:0000313" key="8">
    <source>
        <dbReference type="EMBL" id="MDF0705724.1"/>
    </source>
</evidence>
<dbReference type="SUPFAM" id="SSF46894">
    <property type="entry name" value="C-terminal effector domain of the bipartite response regulators"/>
    <property type="match status" value="1"/>
</dbReference>